<evidence type="ECO:0000313" key="3">
    <source>
        <dbReference type="Proteomes" id="UP000450000"/>
    </source>
</evidence>
<sequence>MDGRRGAVHLQPVRTDVAGRRSRHRPRRVADHPLSTPPDAIRPPAPPPNSPDSDRAGRAEGVPAARLALSEHDSALLDFEHRHWPRSTPAAPGPKEAAIRQELGISPTRYYQLLNGLMDSEAALARHPVMINRLRAVRESRRIARQ</sequence>
<proteinExistence type="predicted"/>
<feature type="region of interest" description="Disordered" evidence="1">
    <location>
        <begin position="1"/>
        <end position="66"/>
    </location>
</feature>
<keyword evidence="3" id="KW-1185">Reference proteome</keyword>
<dbReference type="Pfam" id="PF11662">
    <property type="entry name" value="DUF3263"/>
    <property type="match status" value="1"/>
</dbReference>
<dbReference type="AlphaFoldDB" id="A0A6N7L241"/>
<dbReference type="InterPro" id="IPR021678">
    <property type="entry name" value="DUF3263"/>
</dbReference>
<evidence type="ECO:0000256" key="1">
    <source>
        <dbReference type="SAM" id="MobiDB-lite"/>
    </source>
</evidence>
<protein>
    <submittedName>
        <fullName evidence="2">DUF3263 domain-containing protein</fullName>
    </submittedName>
</protein>
<accession>A0A6N7L241</accession>
<dbReference type="OrthoDB" id="3268863at2"/>
<dbReference type="EMBL" id="WBOF01000004">
    <property type="protein sequence ID" value="MQS17255.1"/>
    <property type="molecule type" value="Genomic_DNA"/>
</dbReference>
<evidence type="ECO:0000313" key="2">
    <source>
        <dbReference type="EMBL" id="MQS17255.1"/>
    </source>
</evidence>
<gene>
    <name evidence="2" type="ORF">F7Q99_35025</name>
</gene>
<feature type="compositionally biased region" description="Pro residues" evidence="1">
    <location>
        <begin position="40"/>
        <end position="50"/>
    </location>
</feature>
<dbReference type="Proteomes" id="UP000450000">
    <property type="component" value="Unassembled WGS sequence"/>
</dbReference>
<organism evidence="2 3">
    <name type="scientific">Streptomyces kaniharaensis</name>
    <dbReference type="NCBI Taxonomy" id="212423"/>
    <lineage>
        <taxon>Bacteria</taxon>
        <taxon>Bacillati</taxon>
        <taxon>Actinomycetota</taxon>
        <taxon>Actinomycetes</taxon>
        <taxon>Kitasatosporales</taxon>
        <taxon>Streptomycetaceae</taxon>
        <taxon>Streptomyces</taxon>
    </lineage>
</organism>
<comment type="caution">
    <text evidence="2">The sequence shown here is derived from an EMBL/GenBank/DDBJ whole genome shotgun (WGS) entry which is preliminary data.</text>
</comment>
<reference evidence="2 3" key="1">
    <citation type="submission" date="2019-09" db="EMBL/GenBank/DDBJ databases">
        <title>Genome Sequences of Streptomyces kaniharaensis ATCC 21070.</title>
        <authorList>
            <person name="Zhu W."/>
            <person name="De Crecy-Lagard V."/>
            <person name="Richards N.G."/>
        </authorList>
    </citation>
    <scope>NUCLEOTIDE SEQUENCE [LARGE SCALE GENOMIC DNA]</scope>
    <source>
        <strain evidence="2 3">SF-557</strain>
    </source>
</reference>
<name>A0A6N7L241_9ACTN</name>